<gene>
    <name evidence="2" type="ORF">ICJ83_00220</name>
</gene>
<feature type="chain" id="PRO_5035220916" evidence="1">
    <location>
        <begin position="20"/>
        <end position="257"/>
    </location>
</feature>
<protein>
    <submittedName>
        <fullName evidence="2">DUF4843 domain-containing protein</fullName>
    </submittedName>
</protein>
<organism evidence="2 3">
    <name type="scientific">Aestuariibaculum sediminum</name>
    <dbReference type="NCBI Taxonomy" id="2770637"/>
    <lineage>
        <taxon>Bacteria</taxon>
        <taxon>Pseudomonadati</taxon>
        <taxon>Bacteroidota</taxon>
        <taxon>Flavobacteriia</taxon>
        <taxon>Flavobacteriales</taxon>
        <taxon>Flavobacteriaceae</taxon>
    </lineage>
</organism>
<dbReference type="InterPro" id="IPR032299">
    <property type="entry name" value="DUF4843"/>
</dbReference>
<dbReference type="AlphaFoldDB" id="A0A8J6Q0H6"/>
<dbReference type="RefSeq" id="WP_188228360.1">
    <property type="nucleotide sequence ID" value="NZ_JACVXB010000001.1"/>
</dbReference>
<dbReference type="Pfam" id="PF16132">
    <property type="entry name" value="DUF4843"/>
    <property type="match status" value="1"/>
</dbReference>
<evidence type="ECO:0000313" key="3">
    <source>
        <dbReference type="Proteomes" id="UP000600588"/>
    </source>
</evidence>
<comment type="caution">
    <text evidence="2">The sequence shown here is derived from an EMBL/GenBank/DDBJ whole genome shotgun (WGS) entry which is preliminary data.</text>
</comment>
<proteinExistence type="predicted"/>
<keyword evidence="3" id="KW-1185">Reference proteome</keyword>
<keyword evidence="1" id="KW-0732">Signal</keyword>
<name>A0A8J6Q0H6_9FLAO</name>
<accession>A0A8J6Q0H6</accession>
<dbReference type="Proteomes" id="UP000600588">
    <property type="component" value="Unassembled WGS sequence"/>
</dbReference>
<sequence length="257" mass="29487">MKKIILYITMSCLCCFMMACDEDTLDTYSAKDSIYYTWPVDGAWIEGARVYPDSLGTTFAFKPAEITETIFPLGVSVQGNVVDYDREINVKVKESSTAVQGVHFDLPEKIIFGANKAVDSIPITLYRTADMKDNSFTLVLELVEGADFAVEMRDEIIDVLTEEKRDFTVFQLTVNDIIRTPKYWYFYYLGDFSAKKMLLISEVLDVPLDIYENTRDYNLMRYHGYFIQRYLNEKDKAGEPILEEDGSPMVMGPNVQN</sequence>
<evidence type="ECO:0000313" key="2">
    <source>
        <dbReference type="EMBL" id="MBD0830545.1"/>
    </source>
</evidence>
<dbReference type="EMBL" id="JACVXB010000001">
    <property type="protein sequence ID" value="MBD0830545.1"/>
    <property type="molecule type" value="Genomic_DNA"/>
</dbReference>
<dbReference type="PROSITE" id="PS51257">
    <property type="entry name" value="PROKAR_LIPOPROTEIN"/>
    <property type="match status" value="1"/>
</dbReference>
<reference evidence="2 3" key="1">
    <citation type="submission" date="2020-09" db="EMBL/GenBank/DDBJ databases">
        <title>TT11 complete genome.</title>
        <authorList>
            <person name="Wu Z."/>
        </authorList>
    </citation>
    <scope>NUCLEOTIDE SEQUENCE [LARGE SCALE GENOMIC DNA]</scope>
    <source>
        <strain evidence="2 3">TT11</strain>
    </source>
</reference>
<feature type="signal peptide" evidence="1">
    <location>
        <begin position="1"/>
        <end position="19"/>
    </location>
</feature>
<evidence type="ECO:0000256" key="1">
    <source>
        <dbReference type="SAM" id="SignalP"/>
    </source>
</evidence>